<dbReference type="Proteomes" id="UP001230156">
    <property type="component" value="Unassembled WGS sequence"/>
</dbReference>
<dbReference type="InterPro" id="IPR005503">
    <property type="entry name" value="FliL"/>
</dbReference>
<evidence type="ECO:0000256" key="1">
    <source>
        <dbReference type="ARBA" id="ARBA00002254"/>
    </source>
</evidence>
<keyword evidence="7 10" id="KW-0283">Flagellar rotation</keyword>
<reference evidence="12" key="1">
    <citation type="submission" date="2023-08" db="EMBL/GenBank/DDBJ databases">
        <title>Rhodospirillaceae gen. nov., a novel taxon isolated from the Yangtze River Yuezi River estuary sludge.</title>
        <authorList>
            <person name="Ruan L."/>
        </authorList>
    </citation>
    <scope>NUCLEOTIDE SEQUENCE [LARGE SCALE GENOMIC DNA]</scope>
    <source>
        <strain evidence="12">R-7</strain>
    </source>
</reference>
<evidence type="ECO:0000256" key="4">
    <source>
        <dbReference type="ARBA" id="ARBA00022475"/>
    </source>
</evidence>
<keyword evidence="8 10" id="KW-1133">Transmembrane helix</keyword>
<evidence type="ECO:0000256" key="7">
    <source>
        <dbReference type="ARBA" id="ARBA00022779"/>
    </source>
</evidence>
<evidence type="ECO:0000256" key="10">
    <source>
        <dbReference type="RuleBase" id="RU364125"/>
    </source>
</evidence>
<dbReference type="PANTHER" id="PTHR35091">
    <property type="entry name" value="FLAGELLAR PROTEIN FLIL"/>
    <property type="match status" value="1"/>
</dbReference>
<accession>A0ABU0YHX4</accession>
<evidence type="ECO:0000256" key="5">
    <source>
        <dbReference type="ARBA" id="ARBA00022500"/>
    </source>
</evidence>
<evidence type="ECO:0000313" key="11">
    <source>
        <dbReference type="EMBL" id="MDQ7247319.1"/>
    </source>
</evidence>
<keyword evidence="11" id="KW-0969">Cilium</keyword>
<keyword evidence="6 10" id="KW-0812">Transmembrane</keyword>
<evidence type="ECO:0000256" key="9">
    <source>
        <dbReference type="ARBA" id="ARBA00023136"/>
    </source>
</evidence>
<feature type="transmembrane region" description="Helical" evidence="10">
    <location>
        <begin position="23"/>
        <end position="45"/>
    </location>
</feature>
<keyword evidence="10" id="KW-0997">Cell inner membrane</keyword>
<comment type="subcellular location">
    <subcellularLocation>
        <location evidence="10">Cell inner membrane</location>
    </subcellularLocation>
    <subcellularLocation>
        <location evidence="2">Cell membrane</location>
        <topology evidence="2">Single-pass membrane protein</topology>
    </subcellularLocation>
</comment>
<comment type="similarity">
    <text evidence="3 10">Belongs to the FliL family.</text>
</comment>
<protein>
    <recommendedName>
        <fullName evidence="10">Flagellar protein FliL</fullName>
    </recommendedName>
</protein>
<evidence type="ECO:0000313" key="12">
    <source>
        <dbReference type="Proteomes" id="UP001230156"/>
    </source>
</evidence>
<keyword evidence="5 10" id="KW-0145">Chemotaxis</keyword>
<evidence type="ECO:0000256" key="2">
    <source>
        <dbReference type="ARBA" id="ARBA00004162"/>
    </source>
</evidence>
<keyword evidence="4" id="KW-1003">Cell membrane</keyword>
<keyword evidence="11" id="KW-0282">Flagellum</keyword>
<dbReference type="Pfam" id="PF03748">
    <property type="entry name" value="FliL"/>
    <property type="match status" value="1"/>
</dbReference>
<sequence length="169" mass="18575">MAAVDEAPASEAPKKKKFSGKKLVLFIILPVLLLGGGGAAAYFLLLKKDPAVEEHAADAPDEHAADEPQVYVSLEKPLQVNLVATGKRMPYLNLDLWLAVKNEEDAKKLEGVMPKVIDQFQVYLRSLRIDDLQGADGVQRMRDELLMRAKAAAKPIEVEDVLIKSMLAQ</sequence>
<proteinExistence type="inferred from homology"/>
<evidence type="ECO:0000256" key="8">
    <source>
        <dbReference type="ARBA" id="ARBA00022989"/>
    </source>
</evidence>
<comment type="function">
    <text evidence="1 10">Controls the rotational direction of flagella during chemotaxis.</text>
</comment>
<dbReference type="PANTHER" id="PTHR35091:SF2">
    <property type="entry name" value="FLAGELLAR PROTEIN FLIL"/>
    <property type="match status" value="1"/>
</dbReference>
<organism evidence="11 12">
    <name type="scientific">Dongia sedimenti</name>
    <dbReference type="NCBI Taxonomy" id="3064282"/>
    <lineage>
        <taxon>Bacteria</taxon>
        <taxon>Pseudomonadati</taxon>
        <taxon>Pseudomonadota</taxon>
        <taxon>Alphaproteobacteria</taxon>
        <taxon>Rhodospirillales</taxon>
        <taxon>Dongiaceae</taxon>
        <taxon>Dongia</taxon>
    </lineage>
</organism>
<evidence type="ECO:0000256" key="3">
    <source>
        <dbReference type="ARBA" id="ARBA00008281"/>
    </source>
</evidence>
<dbReference type="EMBL" id="JAUYVI010000002">
    <property type="protein sequence ID" value="MDQ7247319.1"/>
    <property type="molecule type" value="Genomic_DNA"/>
</dbReference>
<keyword evidence="11" id="KW-0966">Cell projection</keyword>
<gene>
    <name evidence="11" type="ORF">Q8A70_06560</name>
</gene>
<keyword evidence="9 10" id="KW-0472">Membrane</keyword>
<evidence type="ECO:0000256" key="6">
    <source>
        <dbReference type="ARBA" id="ARBA00022692"/>
    </source>
</evidence>
<dbReference type="RefSeq" id="WP_379954719.1">
    <property type="nucleotide sequence ID" value="NZ_JAUYVI010000002.1"/>
</dbReference>
<keyword evidence="12" id="KW-1185">Reference proteome</keyword>
<name>A0ABU0YHX4_9PROT</name>
<comment type="caution">
    <text evidence="11">The sequence shown here is derived from an EMBL/GenBank/DDBJ whole genome shotgun (WGS) entry which is preliminary data.</text>
</comment>